<dbReference type="AlphaFoldDB" id="A0A1F5CFY3"/>
<dbReference type="Gene3D" id="3.40.50.300">
    <property type="entry name" value="P-loop containing nucleotide triphosphate hydrolases"/>
    <property type="match status" value="2"/>
</dbReference>
<evidence type="ECO:0000256" key="4">
    <source>
        <dbReference type="ARBA" id="ARBA00022840"/>
    </source>
</evidence>
<dbReference type="InterPro" id="IPR011545">
    <property type="entry name" value="DEAD/DEAH_box_helicase_dom"/>
</dbReference>
<dbReference type="InterPro" id="IPR027417">
    <property type="entry name" value="P-loop_NTPase"/>
</dbReference>
<dbReference type="PROSITE" id="PS51194">
    <property type="entry name" value="HELICASE_CTER"/>
    <property type="match status" value="1"/>
</dbReference>
<evidence type="ECO:0000256" key="1">
    <source>
        <dbReference type="ARBA" id="ARBA00022741"/>
    </source>
</evidence>
<dbReference type="SMART" id="SM00487">
    <property type="entry name" value="DEXDc"/>
    <property type="match status" value="1"/>
</dbReference>
<evidence type="ECO:0000256" key="2">
    <source>
        <dbReference type="ARBA" id="ARBA00022801"/>
    </source>
</evidence>
<dbReference type="PROSITE" id="PS51192">
    <property type="entry name" value="HELICASE_ATP_BIND_1"/>
    <property type="match status" value="1"/>
</dbReference>
<dbReference type="EMBL" id="MEZA01000037">
    <property type="protein sequence ID" value="OGD41766.1"/>
    <property type="molecule type" value="Genomic_DNA"/>
</dbReference>
<organism evidence="8 9">
    <name type="scientific">Candidatus Azambacteria bacterium RIFOXYD1_FULL_42_11</name>
    <dbReference type="NCBI Taxonomy" id="1797310"/>
    <lineage>
        <taxon>Bacteria</taxon>
        <taxon>Candidatus Azamiibacteriota</taxon>
    </lineage>
</organism>
<dbReference type="CDD" id="cd18787">
    <property type="entry name" value="SF2_C_DEAD"/>
    <property type="match status" value="1"/>
</dbReference>
<dbReference type="Proteomes" id="UP000178974">
    <property type="component" value="Unassembled WGS sequence"/>
</dbReference>
<protein>
    <recommendedName>
        <fullName evidence="10">DEAD/DEAH box helicase</fullName>
    </recommendedName>
</protein>
<comment type="similarity">
    <text evidence="5">Belongs to the DEAD box helicase family.</text>
</comment>
<dbReference type="InterPro" id="IPR050079">
    <property type="entry name" value="DEAD_box_RNA_helicase"/>
</dbReference>
<evidence type="ECO:0000256" key="5">
    <source>
        <dbReference type="ARBA" id="ARBA00038437"/>
    </source>
</evidence>
<dbReference type="GO" id="GO:0005829">
    <property type="term" value="C:cytosol"/>
    <property type="evidence" value="ECO:0007669"/>
    <property type="project" value="TreeGrafter"/>
</dbReference>
<dbReference type="PANTHER" id="PTHR47959:SF13">
    <property type="entry name" value="ATP-DEPENDENT RNA HELICASE RHLE"/>
    <property type="match status" value="1"/>
</dbReference>
<comment type="caution">
    <text evidence="8">The sequence shown here is derived from an EMBL/GenBank/DDBJ whole genome shotgun (WGS) entry which is preliminary data.</text>
</comment>
<evidence type="ECO:0000259" key="6">
    <source>
        <dbReference type="PROSITE" id="PS51192"/>
    </source>
</evidence>
<dbReference type="CDD" id="cd00268">
    <property type="entry name" value="DEADc"/>
    <property type="match status" value="1"/>
</dbReference>
<dbReference type="InterPro" id="IPR014001">
    <property type="entry name" value="Helicase_ATP-bd"/>
</dbReference>
<keyword evidence="3" id="KW-0347">Helicase</keyword>
<dbReference type="Pfam" id="PF00271">
    <property type="entry name" value="Helicase_C"/>
    <property type="match status" value="1"/>
</dbReference>
<reference evidence="8 9" key="1">
    <citation type="journal article" date="2016" name="Nat. Commun.">
        <title>Thousands of microbial genomes shed light on interconnected biogeochemical processes in an aquifer system.</title>
        <authorList>
            <person name="Anantharaman K."/>
            <person name="Brown C.T."/>
            <person name="Hug L.A."/>
            <person name="Sharon I."/>
            <person name="Castelle C.J."/>
            <person name="Probst A.J."/>
            <person name="Thomas B.C."/>
            <person name="Singh A."/>
            <person name="Wilkins M.J."/>
            <person name="Karaoz U."/>
            <person name="Brodie E.L."/>
            <person name="Williams K.H."/>
            <person name="Hubbard S.S."/>
            <person name="Banfield J.F."/>
        </authorList>
    </citation>
    <scope>NUCLEOTIDE SEQUENCE [LARGE SCALE GENOMIC DNA]</scope>
</reference>
<sequence length="359" mass="39503">MIGIAQTGTGKTLAFAVPMIQAALRGNKGLIVLPTRELALQVNEVFRKVGSSLGVRTAVLIGGESINRQVQALRGSPQIIIGTPGRIIDHLEQKTVSLGAVAVLVLDEADHMLDMGFAPQLKRILQALPRNRQTLLFSATMPQDIFDIAKTYMKLPVRIEVAPSGTPAAKVTQELFFLEKQDKPRLLQKILGEYRGSILIFARTKHGARKITQGIRTLGHIVAEIHSNKSLNQRREALDGFRNGKYRILVATDIAARGIDVKGIELVLNYDLPQHPENYVHRIGRTGRIGGIGHAISFATPDQKNDVRSIERLIRATLPLSALPQMPPARMPLNAPKKPAIIAPKPAVPAGHRRHYRRF</sequence>
<proteinExistence type="inferred from homology"/>
<dbReference type="GO" id="GO:0003724">
    <property type="term" value="F:RNA helicase activity"/>
    <property type="evidence" value="ECO:0007669"/>
    <property type="project" value="TreeGrafter"/>
</dbReference>
<evidence type="ECO:0000256" key="3">
    <source>
        <dbReference type="ARBA" id="ARBA00022806"/>
    </source>
</evidence>
<dbReference type="GO" id="GO:0003676">
    <property type="term" value="F:nucleic acid binding"/>
    <property type="evidence" value="ECO:0007669"/>
    <property type="project" value="InterPro"/>
</dbReference>
<keyword evidence="1" id="KW-0547">Nucleotide-binding</keyword>
<dbReference type="GO" id="GO:0005524">
    <property type="term" value="F:ATP binding"/>
    <property type="evidence" value="ECO:0007669"/>
    <property type="project" value="UniProtKB-KW"/>
</dbReference>
<feature type="domain" description="Helicase C-terminal" evidence="7">
    <location>
        <begin position="170"/>
        <end position="334"/>
    </location>
</feature>
<name>A0A1F5CFY3_9BACT</name>
<dbReference type="SUPFAM" id="SSF52540">
    <property type="entry name" value="P-loop containing nucleoside triphosphate hydrolases"/>
    <property type="match status" value="1"/>
</dbReference>
<dbReference type="InterPro" id="IPR044742">
    <property type="entry name" value="DEAD/DEAH_RhlB"/>
</dbReference>
<accession>A0A1F5CFY3</accession>
<dbReference type="SMART" id="SM00490">
    <property type="entry name" value="HELICc"/>
    <property type="match status" value="1"/>
</dbReference>
<dbReference type="GO" id="GO:0016787">
    <property type="term" value="F:hydrolase activity"/>
    <property type="evidence" value="ECO:0007669"/>
    <property type="project" value="UniProtKB-KW"/>
</dbReference>
<evidence type="ECO:0000313" key="8">
    <source>
        <dbReference type="EMBL" id="OGD41766.1"/>
    </source>
</evidence>
<keyword evidence="2" id="KW-0378">Hydrolase</keyword>
<evidence type="ECO:0008006" key="10">
    <source>
        <dbReference type="Google" id="ProtNLM"/>
    </source>
</evidence>
<dbReference type="Pfam" id="PF00270">
    <property type="entry name" value="DEAD"/>
    <property type="match status" value="1"/>
</dbReference>
<keyword evidence="4" id="KW-0067">ATP-binding</keyword>
<dbReference type="InterPro" id="IPR001650">
    <property type="entry name" value="Helicase_C-like"/>
</dbReference>
<evidence type="ECO:0000313" key="9">
    <source>
        <dbReference type="Proteomes" id="UP000178974"/>
    </source>
</evidence>
<dbReference type="PANTHER" id="PTHR47959">
    <property type="entry name" value="ATP-DEPENDENT RNA HELICASE RHLE-RELATED"/>
    <property type="match status" value="1"/>
</dbReference>
<feature type="domain" description="Helicase ATP-binding" evidence="6">
    <location>
        <begin position="1"/>
        <end position="159"/>
    </location>
</feature>
<gene>
    <name evidence="8" type="ORF">A2567_00820</name>
</gene>
<evidence type="ECO:0000259" key="7">
    <source>
        <dbReference type="PROSITE" id="PS51194"/>
    </source>
</evidence>